<dbReference type="GO" id="GO:0000045">
    <property type="term" value="P:autophagosome assembly"/>
    <property type="evidence" value="ECO:0000318"/>
    <property type="project" value="GO_Central"/>
</dbReference>
<dbReference type="GO" id="GO:0019786">
    <property type="term" value="F:protein-phosphatidylethanolamide deconjugating activity"/>
    <property type="evidence" value="ECO:0000318"/>
    <property type="project" value="GO_Central"/>
</dbReference>
<dbReference type="Proteomes" id="UP000054558">
    <property type="component" value="Unassembled WGS sequence"/>
</dbReference>
<evidence type="ECO:0000256" key="12">
    <source>
        <dbReference type="ARBA" id="ARBA00045891"/>
    </source>
</evidence>
<keyword evidence="8 13" id="KW-0653">Protein transport</keyword>
<dbReference type="GO" id="GO:0004197">
    <property type="term" value="F:cysteine-type endopeptidase activity"/>
    <property type="evidence" value="ECO:0000318"/>
    <property type="project" value="GO_Central"/>
</dbReference>
<dbReference type="InterPro" id="IPR046792">
    <property type="entry name" value="Peptidase_C54_cat"/>
</dbReference>
<protein>
    <recommendedName>
        <fullName evidence="13">Cysteine protease</fullName>
        <ecNumber evidence="13">3.4.22.-</ecNumber>
    </recommendedName>
</protein>
<dbReference type="OrthoDB" id="2960936at2759"/>
<dbReference type="OMA" id="TGFGCMI"/>
<evidence type="ECO:0000256" key="8">
    <source>
        <dbReference type="ARBA" id="ARBA00022927"/>
    </source>
</evidence>
<evidence type="ECO:0000256" key="11">
    <source>
        <dbReference type="ARBA" id="ARBA00038724"/>
    </source>
</evidence>
<dbReference type="InterPro" id="IPR038765">
    <property type="entry name" value="Papain-like_cys_pep_sf"/>
</dbReference>
<keyword evidence="17" id="KW-1185">Reference proteome</keyword>
<comment type="subcellular location">
    <subcellularLocation>
        <location evidence="1 13">Cytoplasm</location>
    </subcellularLocation>
</comment>
<dbReference type="PANTHER" id="PTHR22624">
    <property type="entry name" value="CYSTEINE PROTEASE ATG4"/>
    <property type="match status" value="1"/>
</dbReference>
<dbReference type="GO" id="GO:0015031">
    <property type="term" value="P:protein transport"/>
    <property type="evidence" value="ECO:0007669"/>
    <property type="project" value="UniProtKB-KW"/>
</dbReference>
<evidence type="ECO:0000256" key="2">
    <source>
        <dbReference type="ARBA" id="ARBA00010958"/>
    </source>
</evidence>
<organism evidence="16 17">
    <name type="scientific">Klebsormidium nitens</name>
    <name type="common">Green alga</name>
    <name type="synonym">Ulothrix nitens</name>
    <dbReference type="NCBI Taxonomy" id="105231"/>
    <lineage>
        <taxon>Eukaryota</taxon>
        <taxon>Viridiplantae</taxon>
        <taxon>Streptophyta</taxon>
        <taxon>Klebsormidiophyceae</taxon>
        <taxon>Klebsormidiales</taxon>
        <taxon>Klebsormidiaceae</taxon>
        <taxon>Klebsormidium</taxon>
    </lineage>
</organism>
<dbReference type="Pfam" id="PF03416">
    <property type="entry name" value="Peptidase_C54"/>
    <property type="match status" value="1"/>
</dbReference>
<gene>
    <name evidence="16" type="ORF">KFL_001390160</name>
</gene>
<evidence type="ECO:0000259" key="15">
    <source>
        <dbReference type="Pfam" id="PF03416"/>
    </source>
</evidence>
<dbReference type="EC" id="3.4.22.-" evidence="13"/>
<evidence type="ECO:0000256" key="4">
    <source>
        <dbReference type="ARBA" id="ARBA00022490"/>
    </source>
</evidence>
<comment type="similarity">
    <text evidence="2 13">Belongs to the peptidase C54 family.</text>
</comment>
<comment type="subunit">
    <text evidence="11">Interacts with ATG8.</text>
</comment>
<evidence type="ECO:0000256" key="9">
    <source>
        <dbReference type="ARBA" id="ARBA00023006"/>
    </source>
</evidence>
<keyword evidence="6 13" id="KW-0378">Hydrolase</keyword>
<keyword evidence="7" id="KW-0788">Thiol protease</keyword>
<dbReference type="SUPFAM" id="SSF54001">
    <property type="entry name" value="Cysteine proteinases"/>
    <property type="match status" value="1"/>
</dbReference>
<feature type="compositionally biased region" description="Basic and acidic residues" evidence="14">
    <location>
        <begin position="446"/>
        <end position="455"/>
    </location>
</feature>
<comment type="catalytic activity">
    <reaction evidence="10">
        <text>[protein]-C-terminal L-amino acid-glycyl-phosphatidylethanolamide + H2O = [protein]-C-terminal L-amino acid-glycine + a 1,2-diacyl-sn-glycero-3-phosphoethanolamine</text>
        <dbReference type="Rhea" id="RHEA:67548"/>
        <dbReference type="Rhea" id="RHEA-COMP:17323"/>
        <dbReference type="Rhea" id="RHEA-COMP:17324"/>
        <dbReference type="ChEBI" id="CHEBI:15377"/>
        <dbReference type="ChEBI" id="CHEBI:64612"/>
        <dbReference type="ChEBI" id="CHEBI:172940"/>
        <dbReference type="ChEBI" id="CHEBI:172941"/>
    </reaction>
    <physiologicalReaction direction="left-to-right" evidence="10">
        <dbReference type="Rhea" id="RHEA:67549"/>
    </physiologicalReaction>
</comment>
<dbReference type="PANTHER" id="PTHR22624:SF49">
    <property type="entry name" value="CYSTEINE PROTEASE"/>
    <property type="match status" value="1"/>
</dbReference>
<feature type="region of interest" description="Disordered" evidence="14">
    <location>
        <begin position="1"/>
        <end position="23"/>
    </location>
</feature>
<evidence type="ECO:0000256" key="6">
    <source>
        <dbReference type="ARBA" id="ARBA00022801"/>
    </source>
</evidence>
<keyword evidence="4 13" id="KW-0963">Cytoplasm</keyword>
<evidence type="ECO:0000313" key="16">
    <source>
        <dbReference type="EMBL" id="GAQ83199.1"/>
    </source>
</evidence>
<keyword evidence="9 13" id="KW-0072">Autophagy</keyword>
<dbReference type="EMBL" id="DF237088">
    <property type="protein sequence ID" value="GAQ83199.1"/>
    <property type="molecule type" value="Genomic_DNA"/>
</dbReference>
<dbReference type="AlphaFoldDB" id="A0A1Y1I181"/>
<dbReference type="InterPro" id="IPR005078">
    <property type="entry name" value="Peptidase_C54"/>
</dbReference>
<keyword evidence="3" id="KW-0813">Transport</keyword>
<dbReference type="GO" id="GO:0000423">
    <property type="term" value="P:mitophagy"/>
    <property type="evidence" value="ECO:0000318"/>
    <property type="project" value="GO_Central"/>
</dbReference>
<dbReference type="GO" id="GO:0034727">
    <property type="term" value="P:piecemeal microautophagy of the nucleus"/>
    <property type="evidence" value="ECO:0000318"/>
    <property type="project" value="GO_Central"/>
</dbReference>
<comment type="function">
    <text evidence="12">Cysteine protease that plays a key role in autophagy by mediating both proteolytic activation and delipidation of ATG8 family proteins. The protease activity is required for proteolytic activation of ATG8 family proteins: cleaves the C-terminal amino acid of ATG8 proteins to reveal a C-terminal glycine. Exposure of the glycine at the C-terminus is essential for ATG8 proteins conjugation to phosphatidylethanolamine (PE) and insertion to membranes, which is necessary for autophagy. In addition to the protease activity, also mediates delipidation of PE-conjugated ATG8 proteins.</text>
</comment>
<proteinExistence type="inferred from homology"/>
<dbReference type="GO" id="GO:0016485">
    <property type="term" value="P:protein processing"/>
    <property type="evidence" value="ECO:0000318"/>
    <property type="project" value="GO_Central"/>
</dbReference>
<dbReference type="STRING" id="105231.A0A1Y1I181"/>
<accession>A0A1Y1I181</accession>
<dbReference type="GO" id="GO:0035973">
    <property type="term" value="P:aggrephagy"/>
    <property type="evidence" value="ECO:0000318"/>
    <property type="project" value="GO_Central"/>
</dbReference>
<keyword evidence="5 13" id="KW-0645">Protease</keyword>
<evidence type="ECO:0000256" key="7">
    <source>
        <dbReference type="ARBA" id="ARBA00022807"/>
    </source>
</evidence>
<evidence type="ECO:0000256" key="3">
    <source>
        <dbReference type="ARBA" id="ARBA00022448"/>
    </source>
</evidence>
<evidence type="ECO:0000256" key="14">
    <source>
        <dbReference type="SAM" id="MobiDB-lite"/>
    </source>
</evidence>
<dbReference type="GO" id="GO:0005737">
    <property type="term" value="C:cytoplasm"/>
    <property type="evidence" value="ECO:0000318"/>
    <property type="project" value="GO_Central"/>
</dbReference>
<evidence type="ECO:0000313" key="17">
    <source>
        <dbReference type="Proteomes" id="UP000054558"/>
    </source>
</evidence>
<feature type="compositionally biased region" description="Polar residues" evidence="14">
    <location>
        <begin position="1"/>
        <end position="20"/>
    </location>
</feature>
<feature type="compositionally biased region" description="Acidic residues" evidence="14">
    <location>
        <begin position="436"/>
        <end position="445"/>
    </location>
</feature>
<sequence>MSLSRVQEPSGEPESSTQQLKEALSKESDVCSKECVRAVEKCERRSDLALTLARVYHSAYNVFHMRRLNELLGRSSGLPPCGSPVWILGLCHEGSDDGTTLKQEVADSILADFASRLWFTYRKDFEAIGDSKLTADVGWGCMIRSGQMMLGQALLQHYLQRDWRWSSESPASPDYLQLVRSFGDCQVPSCPFSLHNIVLAGAAHGVTPGAWLGPYTLCRSLEALAESESSKDAFPFAVCVVSGEADGERGGAPVLGLEDVADLCRRRAGADAESSYSDLLSEAPEHWSPLLILVPLVLGVDKVNPRYLPSLKAALTFPQSVGIVGGKPGASVYIIGYQEEQVFYLDPHEVQPAVLLQGQEEKPDTSSYHCSTIRRMPIDSLDNSLALGFYCRDHGEFVDLCHRVTTLTEAAGGAPMFTVDLRGKSGASTSAQVETQDFEEEGEDESSNKDEWQLL</sequence>
<evidence type="ECO:0000256" key="10">
    <source>
        <dbReference type="ARBA" id="ARBA00029362"/>
    </source>
</evidence>
<name>A0A1Y1I181_KLENI</name>
<feature type="domain" description="Peptidase C54 catalytic" evidence="15">
    <location>
        <begin position="107"/>
        <end position="403"/>
    </location>
</feature>
<reference evidence="16 17" key="1">
    <citation type="journal article" date="2014" name="Nat. Commun.">
        <title>Klebsormidium flaccidum genome reveals primary factors for plant terrestrial adaptation.</title>
        <authorList>
            <person name="Hori K."/>
            <person name="Maruyama F."/>
            <person name="Fujisawa T."/>
            <person name="Togashi T."/>
            <person name="Yamamoto N."/>
            <person name="Seo M."/>
            <person name="Sato S."/>
            <person name="Yamada T."/>
            <person name="Mori H."/>
            <person name="Tajima N."/>
            <person name="Moriyama T."/>
            <person name="Ikeuchi M."/>
            <person name="Watanabe M."/>
            <person name="Wada H."/>
            <person name="Kobayashi K."/>
            <person name="Saito M."/>
            <person name="Masuda T."/>
            <person name="Sasaki-Sekimoto Y."/>
            <person name="Mashiguchi K."/>
            <person name="Awai K."/>
            <person name="Shimojima M."/>
            <person name="Masuda S."/>
            <person name="Iwai M."/>
            <person name="Nobusawa T."/>
            <person name="Narise T."/>
            <person name="Kondo S."/>
            <person name="Saito H."/>
            <person name="Sato R."/>
            <person name="Murakawa M."/>
            <person name="Ihara Y."/>
            <person name="Oshima-Yamada Y."/>
            <person name="Ohtaka K."/>
            <person name="Satoh M."/>
            <person name="Sonobe K."/>
            <person name="Ishii M."/>
            <person name="Ohtani R."/>
            <person name="Kanamori-Sato M."/>
            <person name="Honoki R."/>
            <person name="Miyazaki D."/>
            <person name="Mochizuki H."/>
            <person name="Umetsu J."/>
            <person name="Higashi K."/>
            <person name="Shibata D."/>
            <person name="Kamiya Y."/>
            <person name="Sato N."/>
            <person name="Nakamura Y."/>
            <person name="Tabata S."/>
            <person name="Ida S."/>
            <person name="Kurokawa K."/>
            <person name="Ohta H."/>
        </authorList>
    </citation>
    <scope>NUCLEOTIDE SEQUENCE [LARGE SCALE GENOMIC DNA]</scope>
    <source>
        <strain evidence="16 17">NIES-2285</strain>
    </source>
</reference>
<evidence type="ECO:0000256" key="13">
    <source>
        <dbReference type="RuleBase" id="RU363115"/>
    </source>
</evidence>
<feature type="region of interest" description="Disordered" evidence="14">
    <location>
        <begin position="425"/>
        <end position="455"/>
    </location>
</feature>
<evidence type="ECO:0000256" key="5">
    <source>
        <dbReference type="ARBA" id="ARBA00022670"/>
    </source>
</evidence>
<evidence type="ECO:0000256" key="1">
    <source>
        <dbReference type="ARBA" id="ARBA00004496"/>
    </source>
</evidence>